<feature type="transmembrane region" description="Helical" evidence="6">
    <location>
        <begin position="134"/>
        <end position="154"/>
    </location>
</feature>
<sequence>MSVRIGLAALVVTAAAAGACATMWFIGLAVGAGGSACVLATVVALSLGRRTFATRADFARSAALLPVIGLAAGAVGWLLMTVPPLGAALFVAGMSIPIWMRRFGPRVARLGALIALPLTAVLVAPVPASPGVPAWLTAVLVLMAGVVAALWVAVARELLRLIPGEAQLQEAAPPPEPRQQAAPKPGTRRLPASTRMAIQMAVALSSAFVVGWAVFPDHVVWVVLTAFLVCSGNRGRADVLHKSALRVLGALGGTIGAVAIVAVLPDASGPGAVVAIFLALFAGTWLRTVSYAYWAVAVTLALSLLQELTGAATIAGEAGMLAERLVAIVVGAVLGIAASWFVLPVKSVDVLRRRLADVLTTLGSVLSPVDPDAAPGERARRIAAFRASVARVEQLAPAHRAARVIAGRRVRAIDCIEAAAALPDALDARLADRASGTGARDGERLRGAIATARRSLAAPPDLARVHDAFGTLAVTLRGGDTAP</sequence>
<feature type="transmembrane region" description="Helical" evidence="6">
    <location>
        <begin position="59"/>
        <end position="79"/>
    </location>
</feature>
<organism evidence="8 9">
    <name type="scientific">Leifsonia virtsii</name>
    <dbReference type="NCBI Taxonomy" id="3035915"/>
    <lineage>
        <taxon>Bacteria</taxon>
        <taxon>Bacillati</taxon>
        <taxon>Actinomycetota</taxon>
        <taxon>Actinomycetes</taxon>
        <taxon>Micrococcales</taxon>
        <taxon>Microbacteriaceae</taxon>
        <taxon>Leifsonia</taxon>
    </lineage>
</organism>
<protein>
    <submittedName>
        <fullName evidence="8">FUSC family protein</fullName>
    </submittedName>
</protein>
<feature type="transmembrane region" description="Helical" evidence="6">
    <location>
        <begin position="219"/>
        <end position="235"/>
    </location>
</feature>
<feature type="transmembrane region" description="Helical" evidence="6">
    <location>
        <begin position="247"/>
        <end position="264"/>
    </location>
</feature>
<feature type="transmembrane region" description="Helical" evidence="6">
    <location>
        <begin position="107"/>
        <end position="128"/>
    </location>
</feature>
<reference evidence="8" key="1">
    <citation type="submission" date="2023-03" db="EMBL/GenBank/DDBJ databases">
        <title>MT1 and MT2 Draft Genomes of Novel Species.</title>
        <authorList>
            <person name="Venkateswaran K."/>
        </authorList>
    </citation>
    <scope>NUCLEOTIDE SEQUENCE</scope>
    <source>
        <strain evidence="8">F6_8S_P_1A</strain>
    </source>
</reference>
<dbReference type="Pfam" id="PF13515">
    <property type="entry name" value="FUSC_2"/>
    <property type="match status" value="1"/>
</dbReference>
<evidence type="ECO:0000256" key="3">
    <source>
        <dbReference type="ARBA" id="ARBA00022989"/>
    </source>
</evidence>
<feature type="transmembrane region" description="Helical" evidence="6">
    <location>
        <begin position="270"/>
        <end position="286"/>
    </location>
</feature>
<keyword evidence="3 6" id="KW-1133">Transmembrane helix</keyword>
<dbReference type="RefSeq" id="WP_301220231.1">
    <property type="nucleotide sequence ID" value="NZ_JAROCB010000005.1"/>
</dbReference>
<dbReference type="EMBL" id="JAROCB010000005">
    <property type="protein sequence ID" value="MDN4598882.1"/>
    <property type="molecule type" value="Genomic_DNA"/>
</dbReference>
<feature type="domain" description="Integral membrane bound transporter" evidence="7">
    <location>
        <begin position="208"/>
        <end position="337"/>
    </location>
</feature>
<evidence type="ECO:0000256" key="4">
    <source>
        <dbReference type="ARBA" id="ARBA00023136"/>
    </source>
</evidence>
<evidence type="ECO:0000313" key="8">
    <source>
        <dbReference type="EMBL" id="MDN4598882.1"/>
    </source>
</evidence>
<name>A0ABT8J1P6_9MICO</name>
<evidence type="ECO:0000256" key="5">
    <source>
        <dbReference type="SAM" id="MobiDB-lite"/>
    </source>
</evidence>
<evidence type="ECO:0000256" key="6">
    <source>
        <dbReference type="SAM" id="Phobius"/>
    </source>
</evidence>
<comment type="subcellular location">
    <subcellularLocation>
        <location evidence="1">Membrane</location>
        <topology evidence="1">Multi-pass membrane protein</topology>
    </subcellularLocation>
</comment>
<feature type="transmembrane region" description="Helical" evidence="6">
    <location>
        <begin position="26"/>
        <end position="47"/>
    </location>
</feature>
<evidence type="ECO:0000256" key="2">
    <source>
        <dbReference type="ARBA" id="ARBA00022692"/>
    </source>
</evidence>
<evidence type="ECO:0000256" key="1">
    <source>
        <dbReference type="ARBA" id="ARBA00004141"/>
    </source>
</evidence>
<keyword evidence="2 6" id="KW-0812">Transmembrane</keyword>
<dbReference type="InterPro" id="IPR049453">
    <property type="entry name" value="Memb_transporter_dom"/>
</dbReference>
<feature type="region of interest" description="Disordered" evidence="5">
    <location>
        <begin position="170"/>
        <end position="189"/>
    </location>
</feature>
<comment type="caution">
    <text evidence="8">The sequence shown here is derived from an EMBL/GenBank/DDBJ whole genome shotgun (WGS) entry which is preliminary data.</text>
</comment>
<gene>
    <name evidence="8" type="ORF">P5G59_17145</name>
</gene>
<feature type="transmembrane region" description="Helical" evidence="6">
    <location>
        <begin position="326"/>
        <end position="345"/>
    </location>
</feature>
<evidence type="ECO:0000313" key="9">
    <source>
        <dbReference type="Proteomes" id="UP001174210"/>
    </source>
</evidence>
<dbReference type="PROSITE" id="PS51257">
    <property type="entry name" value="PROKAR_LIPOPROTEIN"/>
    <property type="match status" value="1"/>
</dbReference>
<feature type="transmembrane region" description="Helical" evidence="6">
    <location>
        <begin position="293"/>
        <end position="314"/>
    </location>
</feature>
<evidence type="ECO:0000259" key="7">
    <source>
        <dbReference type="Pfam" id="PF13515"/>
    </source>
</evidence>
<proteinExistence type="predicted"/>
<accession>A0ABT8J1P6</accession>
<keyword evidence="4 6" id="KW-0472">Membrane</keyword>
<keyword evidence="9" id="KW-1185">Reference proteome</keyword>
<dbReference type="Proteomes" id="UP001174210">
    <property type="component" value="Unassembled WGS sequence"/>
</dbReference>